<proteinExistence type="inferred from homology"/>
<sequence>MLTIWKDLLDLIFPRRPECPFCGAASPRGEPCGGCLATMGSYHGERPCTRCGRLAEKGAALRHNGAGHLCYDCRKRDWPFTLARAGGPYEGVLKEAIHRFKYAGRRSLAIHLAALMVDAYRLEPRYQTASLIVPVPLSREKLRLRGFNQAELLAVEVGRALGMPVNGSCLVKDFDTPPQAGLNRVARESNLKGAFSVKRPDVIRDQVVVIIDDVFTTGSTMSAAAAALRRAGARQALGLTAATGRYI</sequence>
<keyword evidence="5" id="KW-1185">Reference proteome</keyword>
<feature type="domain" description="Double zinc ribbon" evidence="3">
    <location>
        <begin position="8"/>
        <end position="74"/>
    </location>
</feature>
<protein>
    <submittedName>
        <fullName evidence="4">DNA utilization protein GntX</fullName>
    </submittedName>
</protein>
<dbReference type="InterPro" id="IPR044005">
    <property type="entry name" value="DZR_2"/>
</dbReference>
<dbReference type="PANTHER" id="PTHR47505">
    <property type="entry name" value="DNA UTILIZATION PROTEIN YHGH"/>
    <property type="match status" value="1"/>
</dbReference>
<evidence type="ECO:0000256" key="1">
    <source>
        <dbReference type="ARBA" id="ARBA00008007"/>
    </source>
</evidence>
<dbReference type="AlphaFoldDB" id="A0A4Y7R6P9"/>
<accession>A0A4Y7R6P9</accession>
<dbReference type="Gene3D" id="3.40.50.2020">
    <property type="match status" value="1"/>
</dbReference>
<evidence type="ECO:0000259" key="3">
    <source>
        <dbReference type="Pfam" id="PF18912"/>
    </source>
</evidence>
<dbReference type="SUPFAM" id="SSF53271">
    <property type="entry name" value="PRTase-like"/>
    <property type="match status" value="1"/>
</dbReference>
<comment type="similarity">
    <text evidence="1">Belongs to the ComF/GntX family.</text>
</comment>
<evidence type="ECO:0000313" key="4">
    <source>
        <dbReference type="EMBL" id="TEB04311.1"/>
    </source>
</evidence>
<gene>
    <name evidence="4" type="ORF">Psch_04037</name>
</gene>
<dbReference type="Pfam" id="PF00156">
    <property type="entry name" value="Pribosyltran"/>
    <property type="match status" value="1"/>
</dbReference>
<evidence type="ECO:0000313" key="5">
    <source>
        <dbReference type="Proteomes" id="UP000298324"/>
    </source>
</evidence>
<dbReference type="Proteomes" id="UP000298324">
    <property type="component" value="Unassembled WGS sequence"/>
</dbReference>
<feature type="domain" description="Phosphoribosyltransferase" evidence="2">
    <location>
        <begin position="161"/>
        <end position="234"/>
    </location>
</feature>
<dbReference type="CDD" id="cd06223">
    <property type="entry name" value="PRTases_typeI"/>
    <property type="match status" value="1"/>
</dbReference>
<dbReference type="PANTHER" id="PTHR47505:SF1">
    <property type="entry name" value="DNA UTILIZATION PROTEIN YHGH"/>
    <property type="match status" value="1"/>
</dbReference>
<name>A0A4Y7R6P9_9FIRM</name>
<dbReference type="InterPro" id="IPR051910">
    <property type="entry name" value="ComF/GntX_DNA_util-trans"/>
</dbReference>
<dbReference type="Pfam" id="PF18912">
    <property type="entry name" value="DZR_2"/>
    <property type="match status" value="1"/>
</dbReference>
<dbReference type="RefSeq" id="WP_190259463.1">
    <property type="nucleotide sequence ID" value="NZ_QFGA01000004.1"/>
</dbReference>
<reference evidence="4 5" key="1">
    <citation type="journal article" date="2018" name="Environ. Microbiol.">
        <title>Novel energy conservation strategies and behaviour of Pelotomaculum schinkii driving syntrophic propionate catabolism.</title>
        <authorList>
            <person name="Hidalgo-Ahumada C.A.P."/>
            <person name="Nobu M.K."/>
            <person name="Narihiro T."/>
            <person name="Tamaki H."/>
            <person name="Liu W.T."/>
            <person name="Kamagata Y."/>
            <person name="Stams A.J.M."/>
            <person name="Imachi H."/>
            <person name="Sousa D.Z."/>
        </authorList>
    </citation>
    <scope>NUCLEOTIDE SEQUENCE [LARGE SCALE GENOMIC DNA]</scope>
    <source>
        <strain evidence="4 5">HH</strain>
    </source>
</reference>
<evidence type="ECO:0000259" key="2">
    <source>
        <dbReference type="Pfam" id="PF00156"/>
    </source>
</evidence>
<dbReference type="InterPro" id="IPR029057">
    <property type="entry name" value="PRTase-like"/>
</dbReference>
<comment type="caution">
    <text evidence="4">The sequence shown here is derived from an EMBL/GenBank/DDBJ whole genome shotgun (WGS) entry which is preliminary data.</text>
</comment>
<organism evidence="4 5">
    <name type="scientific">Pelotomaculum schinkii</name>
    <dbReference type="NCBI Taxonomy" id="78350"/>
    <lineage>
        <taxon>Bacteria</taxon>
        <taxon>Bacillati</taxon>
        <taxon>Bacillota</taxon>
        <taxon>Clostridia</taxon>
        <taxon>Eubacteriales</taxon>
        <taxon>Desulfotomaculaceae</taxon>
        <taxon>Pelotomaculum</taxon>
    </lineage>
</organism>
<dbReference type="EMBL" id="QFGA01000004">
    <property type="protein sequence ID" value="TEB04311.1"/>
    <property type="molecule type" value="Genomic_DNA"/>
</dbReference>
<dbReference type="InterPro" id="IPR000836">
    <property type="entry name" value="PRTase_dom"/>
</dbReference>